<evidence type="ECO:0000256" key="3">
    <source>
        <dbReference type="ARBA" id="ARBA00022692"/>
    </source>
</evidence>
<dbReference type="InterPro" id="IPR050250">
    <property type="entry name" value="Macrolide_Exporter_MacB"/>
</dbReference>
<dbReference type="Proteomes" id="UP000061809">
    <property type="component" value="Chromosome"/>
</dbReference>
<dbReference type="InterPro" id="IPR003838">
    <property type="entry name" value="ABC3_permease_C"/>
</dbReference>
<feature type="transmembrane region" description="Helical" evidence="6">
    <location>
        <begin position="761"/>
        <end position="781"/>
    </location>
</feature>
<evidence type="ECO:0000259" key="7">
    <source>
        <dbReference type="Pfam" id="PF02687"/>
    </source>
</evidence>
<protein>
    <submittedName>
        <fullName evidence="8">FtsX-like permease family protein</fullName>
    </submittedName>
</protein>
<dbReference type="GO" id="GO:0005886">
    <property type="term" value="C:plasma membrane"/>
    <property type="evidence" value="ECO:0007669"/>
    <property type="project" value="UniProtKB-SubCell"/>
</dbReference>
<organism evidence="8 9">
    <name type="scientific">Bacteroides cellulosilyticus</name>
    <dbReference type="NCBI Taxonomy" id="246787"/>
    <lineage>
        <taxon>Bacteria</taxon>
        <taxon>Pseudomonadati</taxon>
        <taxon>Bacteroidota</taxon>
        <taxon>Bacteroidia</taxon>
        <taxon>Bacteroidales</taxon>
        <taxon>Bacteroidaceae</taxon>
        <taxon>Bacteroides</taxon>
    </lineage>
</organism>
<dbReference type="PANTHER" id="PTHR30572:SF18">
    <property type="entry name" value="ABC-TYPE MACROLIDE FAMILY EXPORT SYSTEM PERMEASE COMPONENT 2"/>
    <property type="match status" value="1"/>
</dbReference>
<dbReference type="KEGG" id="bcel:BcellWH2_05399"/>
<dbReference type="PATRIC" id="fig|246787.4.peg.5572"/>
<dbReference type="Pfam" id="PF02687">
    <property type="entry name" value="FtsX"/>
    <property type="match status" value="2"/>
</dbReference>
<keyword evidence="5 6" id="KW-0472">Membrane</keyword>
<dbReference type="GO" id="GO:0022857">
    <property type="term" value="F:transmembrane transporter activity"/>
    <property type="evidence" value="ECO:0007669"/>
    <property type="project" value="TreeGrafter"/>
</dbReference>
<evidence type="ECO:0000313" key="9">
    <source>
        <dbReference type="Proteomes" id="UP000061809"/>
    </source>
</evidence>
<dbReference type="RefSeq" id="WP_029428113.1">
    <property type="nucleotide sequence ID" value="NZ_CP012801.1"/>
</dbReference>
<evidence type="ECO:0000256" key="5">
    <source>
        <dbReference type="ARBA" id="ARBA00023136"/>
    </source>
</evidence>
<evidence type="ECO:0000256" key="6">
    <source>
        <dbReference type="SAM" id="Phobius"/>
    </source>
</evidence>
<feature type="transmembrane region" description="Helical" evidence="6">
    <location>
        <begin position="382"/>
        <end position="402"/>
    </location>
</feature>
<evidence type="ECO:0000313" key="8">
    <source>
        <dbReference type="EMBL" id="ALJ62599.1"/>
    </source>
</evidence>
<keyword evidence="4 6" id="KW-1133">Transmembrane helix</keyword>
<dbReference type="PANTHER" id="PTHR30572">
    <property type="entry name" value="MEMBRANE COMPONENT OF TRANSPORTER-RELATED"/>
    <property type="match status" value="1"/>
</dbReference>
<feature type="transmembrane region" description="Helical" evidence="6">
    <location>
        <begin position="288"/>
        <end position="317"/>
    </location>
</feature>
<feature type="transmembrane region" description="Helical" evidence="6">
    <location>
        <begin position="432"/>
        <end position="453"/>
    </location>
</feature>
<feature type="transmembrane region" description="Helical" evidence="6">
    <location>
        <begin position="337"/>
        <end position="362"/>
    </location>
</feature>
<dbReference type="AlphaFoldDB" id="A0A0P0FWI3"/>
<dbReference type="EMBL" id="CP012801">
    <property type="protein sequence ID" value="ALJ62599.1"/>
    <property type="molecule type" value="Genomic_DNA"/>
</dbReference>
<feature type="transmembrane region" description="Helical" evidence="6">
    <location>
        <begin position="675"/>
        <end position="695"/>
    </location>
</feature>
<feature type="domain" description="ABC3 transporter permease C-terminal" evidence="7">
    <location>
        <begin position="296"/>
        <end position="412"/>
    </location>
</feature>
<feature type="transmembrane region" description="Helical" evidence="6">
    <location>
        <begin position="726"/>
        <end position="749"/>
    </location>
</feature>
<keyword evidence="3 6" id="KW-0812">Transmembrane</keyword>
<proteinExistence type="predicted"/>
<sequence>MIFHYLKIAFRNLCKHKTQNIISIIGLAVGLLCFCVCIYCSRFVESTDHCFTNHDRIAELNLYDGKADRYFSGSPVPLAEDLRTWSLGETEAISSVTYPRERPYYVELSPEKMLPYELETIEIDTCYNKIFTPEMVAGHWKMASQSLNSVILSQSMAIKIFGNAESAIGKHMTLMRRLNTSPESTPKTGGIVYTIQAVMKDIPLNNSLDFMQNIDMLTVNDSEGLLQSSKRHNMTGANTYVLLSPQTTCTDLEKQFSKRGYTYTLYGEAYTVTASSMGARLKKQGASYLGLVTGTVGTLILLVGLINFFHFLIGSFFNRTKEYSIMKMIGCNWKQLFCLLFTQSLIVISISSILVLSGIELLGNHMNFSLPGFAMAFTSETLLIHALQYIVLLIILCVLICLSVSIRIRRITVQTGIYGNNKRRGKQWGRNLMLGIQFFICWIFVSLTAALYLQAEKTTNSLIHTLSQKEKSEILSIPLDYPFMKNEEKLALIERFKQHAGVKEILLSDVGYMQGMSGNGLTTEKGNENSWIDISVMAVPANFFSFMNIPIEQGRLPQTEKDIVVDNVWQEMQKKDVIGMNLYSGNTDYTICGISAPFQANVYNRSSGYAFLPYDPSVYIGHCYIKSHPGQQKEVARWIEKVYREMLPENITYQAKTFLDDIHILQALEYNLKDIILFFAVISIIITLLGVYSSITLDTERRQKEVAIRKVNGADVPQIILLFARLYIILLLCSAIVAFPLVYVVLMLWKQMYTVFFDCGLLFWLCIFLIVTFITGFTILFRILRIAKTNPAEVIKNE</sequence>
<feature type="transmembrane region" description="Helical" evidence="6">
    <location>
        <begin position="21"/>
        <end position="44"/>
    </location>
</feature>
<keyword evidence="2" id="KW-1003">Cell membrane</keyword>
<feature type="domain" description="ABC3 transporter permease C-terminal" evidence="7">
    <location>
        <begin position="678"/>
        <end position="791"/>
    </location>
</feature>
<comment type="subcellular location">
    <subcellularLocation>
        <location evidence="1">Cell membrane</location>
        <topology evidence="1">Multi-pass membrane protein</topology>
    </subcellularLocation>
</comment>
<reference evidence="8 9" key="1">
    <citation type="journal article" date="2015" name="Science">
        <title>Genetic determinants of in vivo fitness and diet responsiveness in multiple human gut Bacteroides.</title>
        <authorList>
            <person name="Wu M."/>
            <person name="McNulty N.P."/>
            <person name="Rodionov D.A."/>
            <person name="Khoroshkin M.S."/>
            <person name="Griffin N.W."/>
            <person name="Cheng J."/>
            <person name="Latreille P."/>
            <person name="Kerstetter R.A."/>
            <person name="Terrapon N."/>
            <person name="Henrissat B."/>
            <person name="Osterman A.L."/>
            <person name="Gordon J.I."/>
        </authorList>
    </citation>
    <scope>NUCLEOTIDE SEQUENCE [LARGE SCALE GENOMIC DNA]</scope>
    <source>
        <strain evidence="8 9">WH2</strain>
    </source>
</reference>
<name>A0A0P0FWI3_9BACE</name>
<evidence type="ECO:0000256" key="1">
    <source>
        <dbReference type="ARBA" id="ARBA00004651"/>
    </source>
</evidence>
<gene>
    <name evidence="8" type="ORF">BcellWH2_05399</name>
</gene>
<accession>A0A0P0FWI3</accession>
<evidence type="ECO:0000256" key="4">
    <source>
        <dbReference type="ARBA" id="ARBA00022989"/>
    </source>
</evidence>
<evidence type="ECO:0000256" key="2">
    <source>
        <dbReference type="ARBA" id="ARBA00022475"/>
    </source>
</evidence>